<protein>
    <submittedName>
        <fullName evidence="3">Exopolyphosphatase</fullName>
    </submittedName>
</protein>
<evidence type="ECO:0000259" key="2">
    <source>
        <dbReference type="Pfam" id="PF21697"/>
    </source>
</evidence>
<dbReference type="CDD" id="cd24052">
    <property type="entry name" value="ASKHA_NBD_HpPPX-GppA-like"/>
    <property type="match status" value="1"/>
</dbReference>
<evidence type="ECO:0000259" key="1">
    <source>
        <dbReference type="Pfam" id="PF02541"/>
    </source>
</evidence>
<dbReference type="SUPFAM" id="SSF109604">
    <property type="entry name" value="HD-domain/PDEase-like"/>
    <property type="match status" value="1"/>
</dbReference>
<gene>
    <name evidence="3" type="primary">ppx1</name>
    <name evidence="3" type="ORF">GCM10017621_28360</name>
</gene>
<dbReference type="PANTHER" id="PTHR30005">
    <property type="entry name" value="EXOPOLYPHOSPHATASE"/>
    <property type="match status" value="1"/>
</dbReference>
<dbReference type="GO" id="GO:0016462">
    <property type="term" value="F:pyrophosphatase activity"/>
    <property type="evidence" value="ECO:0007669"/>
    <property type="project" value="TreeGrafter"/>
</dbReference>
<keyword evidence="4" id="KW-1185">Reference proteome</keyword>
<dbReference type="EMBL" id="BSFE01000010">
    <property type="protein sequence ID" value="GLK53328.1"/>
    <property type="molecule type" value="Genomic_DNA"/>
</dbReference>
<dbReference type="Pfam" id="PF02541">
    <property type="entry name" value="Ppx-GppA"/>
    <property type="match status" value="1"/>
</dbReference>
<dbReference type="Gene3D" id="1.10.3210.10">
    <property type="entry name" value="Hypothetical protein af1432"/>
    <property type="match status" value="1"/>
</dbReference>
<dbReference type="SUPFAM" id="SSF53067">
    <property type="entry name" value="Actin-like ATPase domain"/>
    <property type="match status" value="2"/>
</dbReference>
<evidence type="ECO:0000313" key="3">
    <source>
        <dbReference type="EMBL" id="GLK53328.1"/>
    </source>
</evidence>
<dbReference type="Proteomes" id="UP001143486">
    <property type="component" value="Unassembled WGS sequence"/>
</dbReference>
<dbReference type="InterPro" id="IPR003695">
    <property type="entry name" value="Ppx_GppA_N"/>
</dbReference>
<dbReference type="PANTHER" id="PTHR30005:SF0">
    <property type="entry name" value="RETROGRADE REGULATION PROTEIN 2"/>
    <property type="match status" value="1"/>
</dbReference>
<reference evidence="3" key="2">
    <citation type="submission" date="2023-01" db="EMBL/GenBank/DDBJ databases">
        <authorList>
            <person name="Sun Q."/>
            <person name="Evtushenko L."/>
        </authorList>
    </citation>
    <scope>NUCLEOTIDE SEQUENCE</scope>
    <source>
        <strain evidence="3">VKM B-1513</strain>
    </source>
</reference>
<proteinExistence type="predicted"/>
<organism evidence="3 4">
    <name type="scientific">Maricaulis virginensis</name>
    <dbReference type="NCBI Taxonomy" id="144022"/>
    <lineage>
        <taxon>Bacteria</taxon>
        <taxon>Pseudomonadati</taxon>
        <taxon>Pseudomonadota</taxon>
        <taxon>Alphaproteobacteria</taxon>
        <taxon>Maricaulales</taxon>
        <taxon>Maricaulaceae</taxon>
        <taxon>Maricaulis</taxon>
    </lineage>
</organism>
<dbReference type="InterPro" id="IPR050273">
    <property type="entry name" value="GppA/Ppx_hydrolase"/>
</dbReference>
<sequence length="508" mass="54546">MDDVIQPIEPLIAETAIHRDIAVIDVGSNSVRLVHFRVEGRALWPIFNEKVMAGLGRGVRETGRLHAEGRDIALRALKRFQRLLDAKGVRERHVVATAAVRNAVDGRAFVAEAAELTGLDIRILSGEDEARLSAMGVLTGIPDARGVMGDLGGSSLELTPIADGSVGEGKTFELGPQAVLSGDAFDSAAAQAVIDERLTEGGVLTGQGGTFYAVGGAWRAMAQLAFARFDHPLHVVHQFELSAAEALELARLATRLSAASLTGVPGLSSRRVTTLPYAALLLRRVIRHGGFGRVVFSAYGVREGVLAEGLPPDLLATDPLIAGAETMARPSSPSPDFGRALAAWIAPAMREVETAFDPVRDRVLQEAGARLTDLGARFHPDHRAELARDTVLYAPFAGVTHAERAFLAAALHYRYAGRRSELEPHAEFALLSEVQHNVAQMMGCALRLGAKLSGRAPRLLDRFTLTVSPAEVRLAVDESVRDLYVERSLSLLDNLARAIGREGRAEYV</sequence>
<dbReference type="Gene3D" id="3.30.420.40">
    <property type="match status" value="1"/>
</dbReference>
<evidence type="ECO:0000313" key="4">
    <source>
        <dbReference type="Proteomes" id="UP001143486"/>
    </source>
</evidence>
<dbReference type="AlphaFoldDB" id="A0A9W6IN15"/>
<dbReference type="Gene3D" id="3.30.420.150">
    <property type="entry name" value="Exopolyphosphatase. Domain 2"/>
    <property type="match status" value="1"/>
</dbReference>
<dbReference type="RefSeq" id="WP_271187681.1">
    <property type="nucleotide sequence ID" value="NZ_BSFE01000010.1"/>
</dbReference>
<dbReference type="Pfam" id="PF21697">
    <property type="entry name" value="Ppx_C"/>
    <property type="match status" value="1"/>
</dbReference>
<dbReference type="InterPro" id="IPR043129">
    <property type="entry name" value="ATPase_NBD"/>
</dbReference>
<accession>A0A9W6IN15</accession>
<comment type="caution">
    <text evidence="3">The sequence shown here is derived from an EMBL/GenBank/DDBJ whole genome shotgun (WGS) entry which is preliminary data.</text>
</comment>
<feature type="domain" description="Ppx/GppA phosphatase N-terminal" evidence="1">
    <location>
        <begin position="40"/>
        <end position="310"/>
    </location>
</feature>
<reference evidence="3" key="1">
    <citation type="journal article" date="2014" name="Int. J. Syst. Evol. Microbiol.">
        <title>Complete genome sequence of Corynebacterium casei LMG S-19264T (=DSM 44701T), isolated from a smear-ripened cheese.</title>
        <authorList>
            <consortium name="US DOE Joint Genome Institute (JGI-PGF)"/>
            <person name="Walter F."/>
            <person name="Albersmeier A."/>
            <person name="Kalinowski J."/>
            <person name="Ruckert C."/>
        </authorList>
    </citation>
    <scope>NUCLEOTIDE SEQUENCE</scope>
    <source>
        <strain evidence="3">VKM B-1513</strain>
    </source>
</reference>
<name>A0A9W6IN15_9PROT</name>
<feature type="domain" description="Exopolyphosphatase C-terminal" evidence="2">
    <location>
        <begin position="321"/>
        <end position="502"/>
    </location>
</feature>
<dbReference type="InterPro" id="IPR048951">
    <property type="entry name" value="Ppx_C"/>
</dbReference>